<keyword evidence="4" id="KW-1185">Reference proteome</keyword>
<feature type="region of interest" description="Disordered" evidence="1">
    <location>
        <begin position="1"/>
        <end position="115"/>
    </location>
</feature>
<protein>
    <recommendedName>
        <fullName evidence="2">CxC2-like cysteine cluster KDZ transposase-associated domain-containing protein</fullName>
    </recommendedName>
</protein>
<dbReference type="InterPro" id="IPR041457">
    <property type="entry name" value="CxC2_KDZ-assoc"/>
</dbReference>
<feature type="domain" description="CxC2-like cysteine cluster KDZ transposase-associated" evidence="2">
    <location>
        <begin position="199"/>
        <end position="313"/>
    </location>
</feature>
<dbReference type="AlphaFoldDB" id="A0AAW0BWJ0"/>
<dbReference type="EMBL" id="JAYKXP010000079">
    <property type="protein sequence ID" value="KAK7030288.1"/>
    <property type="molecule type" value="Genomic_DNA"/>
</dbReference>
<evidence type="ECO:0000259" key="2">
    <source>
        <dbReference type="Pfam" id="PF18803"/>
    </source>
</evidence>
<dbReference type="Pfam" id="PF18758">
    <property type="entry name" value="KDZ"/>
    <property type="match status" value="1"/>
</dbReference>
<name>A0AAW0BWJ0_9AGAR</name>
<feature type="compositionally biased region" description="Low complexity" evidence="1">
    <location>
        <begin position="16"/>
        <end position="31"/>
    </location>
</feature>
<sequence>MAGSRKKGFKHSSSNHLSGLTSFSSLGLSFHSPEDNLIRTQTLSQDQRRVHTQYTVAPPQSPVKKREHVSLQPPSDWDLPSDYGNDDNEYGEPTAGPSSDGKPGKTRPKFASDSPMTGFLKHRDQFLAITMILKGRGENAPRSCSFCPPKKEPATPDFRCMDCSSTALMCQDCCVTRHRFTPFHRITNWKGDHFERVSLRRLGSTVQLGHPDGSSCPLPVKGPSNFTVLDVSGLHHVSLTYCGCTASVWPCSKLQRQKWEQLMLHEWFPATTSRPQTACTFRCLEQFQLLTLTGKITAFDYYKSLERLTDNTGMRLSSRYKEFLRMVRQWRNIRMLRRAGRGNDAERKIEDTKPGELAVQCIACPIPDVNLPDGWMEASIESRFLYCFFISIDACFRLKRKKVSSWMKDPSLQDGWAYFVEQEPYSAWVLKMKEQKEMSTCAGLSALDHANTKYNVGYDETGKGAGLCARHEIILANGLGALQVGERYANMDYIVASLLRHIPLCLLLLLSYDIMCQWSKKLYKRFSELPPLVRQVLTRRALKLVIPKLHILGHLLKCQELWSLLYTQGAS</sequence>
<dbReference type="CDD" id="cd19757">
    <property type="entry name" value="Bbox1"/>
    <property type="match status" value="1"/>
</dbReference>
<evidence type="ECO:0000256" key="1">
    <source>
        <dbReference type="SAM" id="MobiDB-lite"/>
    </source>
</evidence>
<dbReference type="Pfam" id="PF18803">
    <property type="entry name" value="CxC2"/>
    <property type="match status" value="1"/>
</dbReference>
<gene>
    <name evidence="3" type="ORF">VNI00_014305</name>
</gene>
<dbReference type="InterPro" id="IPR040521">
    <property type="entry name" value="KDZ"/>
</dbReference>
<comment type="caution">
    <text evidence="3">The sequence shown here is derived from an EMBL/GenBank/DDBJ whole genome shotgun (WGS) entry which is preliminary data.</text>
</comment>
<dbReference type="Proteomes" id="UP001383192">
    <property type="component" value="Unassembled WGS sequence"/>
</dbReference>
<accession>A0AAW0BWJ0</accession>
<proteinExistence type="predicted"/>
<feature type="compositionally biased region" description="Basic residues" evidence="1">
    <location>
        <begin position="1"/>
        <end position="10"/>
    </location>
</feature>
<evidence type="ECO:0000313" key="4">
    <source>
        <dbReference type="Proteomes" id="UP001383192"/>
    </source>
</evidence>
<evidence type="ECO:0000313" key="3">
    <source>
        <dbReference type="EMBL" id="KAK7030288.1"/>
    </source>
</evidence>
<organism evidence="3 4">
    <name type="scientific">Paramarasmius palmivorus</name>
    <dbReference type="NCBI Taxonomy" id="297713"/>
    <lineage>
        <taxon>Eukaryota</taxon>
        <taxon>Fungi</taxon>
        <taxon>Dikarya</taxon>
        <taxon>Basidiomycota</taxon>
        <taxon>Agaricomycotina</taxon>
        <taxon>Agaricomycetes</taxon>
        <taxon>Agaricomycetidae</taxon>
        <taxon>Agaricales</taxon>
        <taxon>Marasmiineae</taxon>
        <taxon>Marasmiaceae</taxon>
        <taxon>Paramarasmius</taxon>
    </lineage>
</organism>
<reference evidence="3 4" key="1">
    <citation type="submission" date="2024-01" db="EMBL/GenBank/DDBJ databases">
        <title>A draft genome for a cacao thread blight-causing isolate of Paramarasmius palmivorus.</title>
        <authorList>
            <person name="Baruah I.K."/>
            <person name="Bukari Y."/>
            <person name="Amoako-Attah I."/>
            <person name="Meinhardt L.W."/>
            <person name="Bailey B.A."/>
            <person name="Cohen S.P."/>
        </authorList>
    </citation>
    <scope>NUCLEOTIDE SEQUENCE [LARGE SCALE GENOMIC DNA]</scope>
    <source>
        <strain evidence="3 4">GH-12</strain>
    </source>
</reference>